<sequence length="123" mass="13749">MKVEEIIKIVDAEVLQGEGNWNANIKYGFAADLLSDTLFIISREEEESVLLITGVTNPSVVKTAKILDIPIVLIARGKPVEKETIELAKREKIILLRTKHIVFVTCGLLYKAGLEGALWKIQY</sequence>
<dbReference type="SUPFAM" id="SSF75138">
    <property type="entry name" value="HprK N-terminal domain-like"/>
    <property type="match status" value="1"/>
</dbReference>
<accession>A0A7C4U2T6</accession>
<gene>
    <name evidence="2" type="ORF">ENV82_03535</name>
</gene>
<evidence type="ECO:0000313" key="2">
    <source>
        <dbReference type="EMBL" id="HGW60485.1"/>
    </source>
</evidence>
<dbReference type="AlphaFoldDB" id="A0A7C4U2T6"/>
<dbReference type="EMBL" id="DTHV01000112">
    <property type="protein sequence ID" value="HGW60485.1"/>
    <property type="molecule type" value="Genomic_DNA"/>
</dbReference>
<proteinExistence type="predicted"/>
<comment type="subunit">
    <text evidence="1">Homohexamer.</text>
</comment>
<comment type="caution">
    <text evidence="2">The sequence shown here is derived from an EMBL/GenBank/DDBJ whole genome shotgun (WGS) entry which is preliminary data.</text>
</comment>
<dbReference type="InterPro" id="IPR028979">
    <property type="entry name" value="Ser_kin/Pase_Hpr-like_N_sf"/>
</dbReference>
<name>A0A7C4U2T6_9BACT</name>
<organism evidence="2">
    <name type="scientific">Caldisericum exile</name>
    <dbReference type="NCBI Taxonomy" id="693075"/>
    <lineage>
        <taxon>Bacteria</taxon>
        <taxon>Pseudomonadati</taxon>
        <taxon>Caldisericota/Cryosericota group</taxon>
        <taxon>Caldisericota</taxon>
        <taxon>Caldisericia</taxon>
        <taxon>Caldisericales</taxon>
        <taxon>Caldisericaceae</taxon>
        <taxon>Caldisericum</taxon>
    </lineage>
</organism>
<protein>
    <recommendedName>
        <fullName evidence="3">DRTGG domain-containing protein</fullName>
    </recommendedName>
</protein>
<reference evidence="2" key="1">
    <citation type="journal article" date="2020" name="mSystems">
        <title>Genome- and Community-Level Interaction Insights into Carbon Utilization and Element Cycling Functions of Hydrothermarchaeota in Hydrothermal Sediment.</title>
        <authorList>
            <person name="Zhou Z."/>
            <person name="Liu Y."/>
            <person name="Xu W."/>
            <person name="Pan J."/>
            <person name="Luo Z.H."/>
            <person name="Li M."/>
        </authorList>
    </citation>
    <scope>NUCLEOTIDE SEQUENCE [LARGE SCALE GENOMIC DNA]</scope>
    <source>
        <strain evidence="2">SpSt-794</strain>
    </source>
</reference>
<dbReference type="Gene3D" id="3.40.1390.20">
    <property type="entry name" value="HprK N-terminal domain-like"/>
    <property type="match status" value="1"/>
</dbReference>
<evidence type="ECO:0000256" key="1">
    <source>
        <dbReference type="ARBA" id="ARBA00011643"/>
    </source>
</evidence>
<evidence type="ECO:0008006" key="3">
    <source>
        <dbReference type="Google" id="ProtNLM"/>
    </source>
</evidence>